<dbReference type="RefSeq" id="WP_090070590.1">
    <property type="nucleotide sequence ID" value="NZ_FOVR01000003.1"/>
</dbReference>
<evidence type="ECO:0000256" key="1">
    <source>
        <dbReference type="ARBA" id="ARBA00023186"/>
    </source>
</evidence>
<feature type="region of interest" description="Disordered" evidence="2">
    <location>
        <begin position="25"/>
        <end position="45"/>
    </location>
</feature>
<dbReference type="CDD" id="cd06257">
    <property type="entry name" value="DnaJ"/>
    <property type="match status" value="1"/>
</dbReference>
<keyword evidence="1" id="KW-0143">Chaperone</keyword>
<dbReference type="FunFam" id="2.60.260.20:FF:000013">
    <property type="entry name" value="DnaJ subfamily B member 11"/>
    <property type="match status" value="1"/>
</dbReference>
<dbReference type="AlphaFoldDB" id="A0A1I5E8T7"/>
<dbReference type="EMBL" id="FOVR01000003">
    <property type="protein sequence ID" value="SFO07904.1"/>
    <property type="molecule type" value="Genomic_DNA"/>
</dbReference>
<dbReference type="SUPFAM" id="SSF49493">
    <property type="entry name" value="HSP40/DnaJ peptide-binding domain"/>
    <property type="match status" value="2"/>
</dbReference>
<dbReference type="PROSITE" id="PS50076">
    <property type="entry name" value="DNAJ_2"/>
    <property type="match status" value="1"/>
</dbReference>
<dbReference type="PANTHER" id="PTHR43096">
    <property type="entry name" value="DNAJ HOMOLOG 1, MITOCHONDRIAL-RELATED"/>
    <property type="match status" value="1"/>
</dbReference>
<dbReference type="InterPro" id="IPR002939">
    <property type="entry name" value="DnaJ_C"/>
</dbReference>
<feature type="region of interest" description="Disordered" evidence="2">
    <location>
        <begin position="132"/>
        <end position="161"/>
    </location>
</feature>
<dbReference type="InterPro" id="IPR008971">
    <property type="entry name" value="HSP40/DnaJ_pept-bd"/>
</dbReference>
<dbReference type="Proteomes" id="UP000199236">
    <property type="component" value="Unassembled WGS sequence"/>
</dbReference>
<feature type="region of interest" description="Disordered" evidence="2">
    <location>
        <begin position="84"/>
        <end position="103"/>
    </location>
</feature>
<name>A0A1I5E8T7_9HYPH</name>
<feature type="domain" description="J" evidence="3">
    <location>
        <begin position="3"/>
        <end position="68"/>
    </location>
</feature>
<evidence type="ECO:0000259" key="3">
    <source>
        <dbReference type="PROSITE" id="PS50076"/>
    </source>
</evidence>
<evidence type="ECO:0000256" key="2">
    <source>
        <dbReference type="SAM" id="MobiDB-lite"/>
    </source>
</evidence>
<dbReference type="Pfam" id="PF00226">
    <property type="entry name" value="DnaJ"/>
    <property type="match status" value="1"/>
</dbReference>
<dbReference type="GO" id="GO:0005737">
    <property type="term" value="C:cytoplasm"/>
    <property type="evidence" value="ECO:0007669"/>
    <property type="project" value="TreeGrafter"/>
</dbReference>
<dbReference type="CDD" id="cd10747">
    <property type="entry name" value="DnaJ_C"/>
    <property type="match status" value="1"/>
</dbReference>
<dbReference type="InterPro" id="IPR036869">
    <property type="entry name" value="J_dom_sf"/>
</dbReference>
<dbReference type="Gene3D" id="2.60.260.20">
    <property type="entry name" value="Urease metallochaperone UreE, N-terminal domain"/>
    <property type="match status" value="2"/>
</dbReference>
<dbReference type="InterPro" id="IPR001623">
    <property type="entry name" value="DnaJ_domain"/>
</dbReference>
<dbReference type="GO" id="GO:0051082">
    <property type="term" value="F:unfolded protein binding"/>
    <property type="evidence" value="ECO:0007669"/>
    <property type="project" value="InterPro"/>
</dbReference>
<reference evidence="4 5" key="1">
    <citation type="submission" date="2016-10" db="EMBL/GenBank/DDBJ databases">
        <authorList>
            <person name="de Groot N.N."/>
        </authorList>
    </citation>
    <scope>NUCLEOTIDE SEQUENCE [LARGE SCALE GENOMIC DNA]</scope>
    <source>
        <strain evidence="4 5">CGMCC 1.9157</strain>
    </source>
</reference>
<gene>
    <name evidence="4" type="ORF">SAMN04488056_10381</name>
</gene>
<accession>A0A1I5E8T7</accession>
<sequence>MRDPYSVLGVSKSADEREIKSAFRKLAKKYHPDQNKSDPKAQEKFSEVNQAYEIIGDKEKRGKYDRGEIDAEGKEKFHGFAGGGNPFGGGGGNPFGAGGRGGNPFGGGSATEDIFSEIFGNMAGGGGRRAGGNPFGAGADPFGGGGHHGGQHRAQPQKGQDAEAKLSVSLEDLVSGDKRRVHLPTGKTLDMAVPKGVKDGQTIRMKGQGFESRTGPAGDALVTIQILPHKLFTVEETNIRLELPLTLYEAVLGAKVRIPTLEGKAEVKIPAGMSSGKSLRLKGKGLPDRDGNRGDLLVTAKIILPEGSDPGLRALMEDWQDTRPYRPRGPEFG</sequence>
<proteinExistence type="predicted"/>
<dbReference type="SMART" id="SM00271">
    <property type="entry name" value="DnaJ"/>
    <property type="match status" value="1"/>
</dbReference>
<evidence type="ECO:0000313" key="4">
    <source>
        <dbReference type="EMBL" id="SFO07904.1"/>
    </source>
</evidence>
<feature type="compositionally biased region" description="Basic and acidic residues" evidence="2">
    <location>
        <begin position="30"/>
        <end position="45"/>
    </location>
</feature>
<dbReference type="STRING" id="655353.SAMN04488056_10381"/>
<dbReference type="PRINTS" id="PR00625">
    <property type="entry name" value="JDOMAIN"/>
</dbReference>
<dbReference type="PANTHER" id="PTHR43096:SF52">
    <property type="entry name" value="DNAJ HOMOLOG 1, MITOCHONDRIAL-RELATED"/>
    <property type="match status" value="1"/>
</dbReference>
<organism evidence="4 5">
    <name type="scientific">Cohaesibacter marisflavi</name>
    <dbReference type="NCBI Taxonomy" id="655353"/>
    <lineage>
        <taxon>Bacteria</taxon>
        <taxon>Pseudomonadati</taxon>
        <taxon>Pseudomonadota</taxon>
        <taxon>Alphaproteobacteria</taxon>
        <taxon>Hyphomicrobiales</taxon>
        <taxon>Cohaesibacteraceae</taxon>
    </lineage>
</organism>
<dbReference type="Pfam" id="PF01556">
    <property type="entry name" value="DnaJ_C"/>
    <property type="match status" value="1"/>
</dbReference>
<dbReference type="Gene3D" id="1.10.287.110">
    <property type="entry name" value="DnaJ domain"/>
    <property type="match status" value="1"/>
</dbReference>
<feature type="compositionally biased region" description="Gly residues" evidence="2">
    <location>
        <begin position="132"/>
        <end position="148"/>
    </location>
</feature>
<evidence type="ECO:0000313" key="5">
    <source>
        <dbReference type="Proteomes" id="UP000199236"/>
    </source>
</evidence>
<dbReference type="SUPFAM" id="SSF46565">
    <property type="entry name" value="Chaperone J-domain"/>
    <property type="match status" value="1"/>
</dbReference>
<dbReference type="OrthoDB" id="9779889at2"/>
<protein>
    <submittedName>
        <fullName evidence="4">DnaJ-class molecular chaperone with C-terminal Zn finger domain</fullName>
    </submittedName>
</protein>
<keyword evidence="5" id="KW-1185">Reference proteome</keyword>
<dbReference type="GO" id="GO:0042026">
    <property type="term" value="P:protein refolding"/>
    <property type="evidence" value="ECO:0007669"/>
    <property type="project" value="TreeGrafter"/>
</dbReference>